<organism evidence="2 3">
    <name type="scientific">Rubroshorea leprosula</name>
    <dbReference type="NCBI Taxonomy" id="152421"/>
    <lineage>
        <taxon>Eukaryota</taxon>
        <taxon>Viridiplantae</taxon>
        <taxon>Streptophyta</taxon>
        <taxon>Embryophyta</taxon>
        <taxon>Tracheophyta</taxon>
        <taxon>Spermatophyta</taxon>
        <taxon>Magnoliopsida</taxon>
        <taxon>eudicotyledons</taxon>
        <taxon>Gunneridae</taxon>
        <taxon>Pentapetalae</taxon>
        <taxon>rosids</taxon>
        <taxon>malvids</taxon>
        <taxon>Malvales</taxon>
        <taxon>Dipterocarpaceae</taxon>
        <taxon>Rubroshorea</taxon>
    </lineage>
</organism>
<sequence>MTTEVDEDKDDNFKEDKSSTIDPKVVGFEKQIAELRAKLELKELKRMELKAQVEALQSEMKALSYGSRKLEETIHKLELAHLSYIVPKLAKSKFY</sequence>
<reference evidence="2 3" key="1">
    <citation type="journal article" date="2021" name="Commun. Biol.">
        <title>The genome of Shorea leprosula (Dipterocarpaceae) highlights the ecological relevance of drought in aseasonal tropical rainforests.</title>
        <authorList>
            <person name="Ng K.K.S."/>
            <person name="Kobayashi M.J."/>
            <person name="Fawcett J.A."/>
            <person name="Hatakeyama M."/>
            <person name="Paape T."/>
            <person name="Ng C.H."/>
            <person name="Ang C.C."/>
            <person name="Tnah L.H."/>
            <person name="Lee C.T."/>
            <person name="Nishiyama T."/>
            <person name="Sese J."/>
            <person name="O'Brien M.J."/>
            <person name="Copetti D."/>
            <person name="Mohd Noor M.I."/>
            <person name="Ong R.C."/>
            <person name="Putra M."/>
            <person name="Sireger I.Z."/>
            <person name="Indrioko S."/>
            <person name="Kosugi Y."/>
            <person name="Izuno A."/>
            <person name="Isagi Y."/>
            <person name="Lee S.L."/>
            <person name="Shimizu K.K."/>
        </authorList>
    </citation>
    <scope>NUCLEOTIDE SEQUENCE [LARGE SCALE GENOMIC DNA]</scope>
    <source>
        <strain evidence="2">214</strain>
    </source>
</reference>
<proteinExistence type="predicted"/>
<comment type="caution">
    <text evidence="2">The sequence shown here is derived from an EMBL/GenBank/DDBJ whole genome shotgun (WGS) entry which is preliminary data.</text>
</comment>
<dbReference type="Proteomes" id="UP001054252">
    <property type="component" value="Unassembled WGS sequence"/>
</dbReference>
<keyword evidence="3" id="KW-1185">Reference proteome</keyword>
<dbReference type="AlphaFoldDB" id="A0AAV5LPK4"/>
<keyword evidence="1" id="KW-0175">Coiled coil</keyword>
<evidence type="ECO:0000256" key="1">
    <source>
        <dbReference type="SAM" id="Coils"/>
    </source>
</evidence>
<protein>
    <submittedName>
        <fullName evidence="2">Uncharacterized protein</fullName>
    </submittedName>
</protein>
<evidence type="ECO:0000313" key="2">
    <source>
        <dbReference type="EMBL" id="GKV39107.1"/>
    </source>
</evidence>
<name>A0AAV5LPK4_9ROSI</name>
<evidence type="ECO:0000313" key="3">
    <source>
        <dbReference type="Proteomes" id="UP001054252"/>
    </source>
</evidence>
<dbReference type="EMBL" id="BPVZ01000132">
    <property type="protein sequence ID" value="GKV39107.1"/>
    <property type="molecule type" value="Genomic_DNA"/>
</dbReference>
<feature type="coiled-coil region" evidence="1">
    <location>
        <begin position="25"/>
        <end position="59"/>
    </location>
</feature>
<gene>
    <name evidence="2" type="ORF">SLEP1_g46921</name>
</gene>
<accession>A0AAV5LPK4</accession>